<dbReference type="InterPro" id="IPR044038">
    <property type="entry name" value="dATP/dGTP_diPOhydrolase_N"/>
</dbReference>
<accession>A0A0A7CHN7</accession>
<dbReference type="Proteomes" id="UP000031205">
    <property type="component" value="Segment"/>
</dbReference>
<sequence length="149" mass="16387">MAEWGTTETGAMRQSIGTKIDTDLVPFELVVAAAVGLGLGEHKYAARNFEKGLSYRSLINSIERHCKALKDGEEKDPDTGIPHYMLIASSTAMLVHNVMQGVIIDDRASPKTPKLDIGQLAELGQQELDRAINHWESKKLAKEIEDGNE</sequence>
<dbReference type="Pfam" id="PF18909">
    <property type="entry name" value="dGTP_diPhyd_N"/>
    <property type="match status" value="1"/>
</dbReference>
<gene>
    <name evidence="2" type="ORF">vBDshPR2C_26</name>
</gene>
<evidence type="ECO:0000313" key="3">
    <source>
        <dbReference type="Proteomes" id="UP000031205"/>
    </source>
</evidence>
<reference evidence="2 3" key="1">
    <citation type="submission" date="2014-05" db="EMBL/GenBank/DDBJ databases">
        <title>Complete Genome Sequence of vBDshPR2C, a New N4-Like Lytic Phage Infecting Dinoroseobacter shibae.</title>
        <authorList>
            <person name="Cai L."/>
            <person name="Zhang R."/>
            <person name="Jiao N."/>
        </authorList>
    </citation>
    <scope>NUCLEOTIDE SEQUENCE [LARGE SCALE GENOMIC DNA]</scope>
</reference>
<evidence type="ECO:0000259" key="1">
    <source>
        <dbReference type="Pfam" id="PF18909"/>
    </source>
</evidence>
<protein>
    <recommendedName>
        <fullName evidence="1">dATP/dGTP diphosphohydrolase N-terminal domain-containing protein</fullName>
    </recommendedName>
</protein>
<evidence type="ECO:0000313" key="2">
    <source>
        <dbReference type="EMBL" id="AID16841.1"/>
    </source>
</evidence>
<dbReference type="EMBL" id="KJ803031">
    <property type="protein sequence ID" value="AID16841.1"/>
    <property type="molecule type" value="Genomic_DNA"/>
</dbReference>
<feature type="domain" description="dATP/dGTP diphosphohydrolase N-terminal" evidence="1">
    <location>
        <begin position="13"/>
        <end position="107"/>
    </location>
</feature>
<name>A0A0A7CHN7_9CAUD</name>
<organism evidence="2 3">
    <name type="scientific">Dinoroseobacter phage vBDshPR2C</name>
    <dbReference type="NCBI Taxonomy" id="1498169"/>
    <lineage>
        <taxon>Viruses</taxon>
        <taxon>Duplodnaviria</taxon>
        <taxon>Heunggongvirae</taxon>
        <taxon>Uroviricota</taxon>
        <taxon>Caudoviricetes</taxon>
        <taxon>Schitoviridae</taxon>
        <taxon>Rhodovirinae</taxon>
        <taxon>Baltimorevirus</taxon>
        <taxon>Baltimorevirus DFL12</taxon>
    </lineage>
</organism>
<proteinExistence type="predicted"/>